<keyword evidence="8" id="KW-1133">Transmembrane helix</keyword>
<keyword evidence="7" id="KW-0999">Mitochondrion inner membrane</keyword>
<feature type="compositionally biased region" description="Low complexity" evidence="15">
    <location>
        <begin position="1455"/>
        <end position="1464"/>
    </location>
</feature>
<dbReference type="GO" id="GO:0004402">
    <property type="term" value="F:histone acetyltransferase activity"/>
    <property type="evidence" value="ECO:0007669"/>
    <property type="project" value="InterPro"/>
</dbReference>
<feature type="region of interest" description="Disordered" evidence="15">
    <location>
        <begin position="1411"/>
        <end position="1474"/>
    </location>
</feature>
<evidence type="ECO:0000256" key="6">
    <source>
        <dbReference type="ARBA" id="ARBA00022737"/>
    </source>
</evidence>
<proteinExistence type="inferred from homology"/>
<feature type="region of interest" description="Disordered" evidence="15">
    <location>
        <begin position="1164"/>
        <end position="1213"/>
    </location>
</feature>
<feature type="compositionally biased region" description="Basic residues" evidence="15">
    <location>
        <begin position="1287"/>
        <end position="1300"/>
    </location>
</feature>
<keyword evidence="6" id="KW-0677">Repeat</keyword>
<evidence type="ECO:0000259" key="16">
    <source>
        <dbReference type="Pfam" id="PF12157"/>
    </source>
</evidence>
<comment type="subcellular location">
    <subcellularLocation>
        <location evidence="2">Mitochondrion inner membrane</location>
        <topology evidence="2">Multi-pass membrane protein</topology>
    </subcellularLocation>
    <subcellularLocation>
        <location evidence="1">Nucleus</location>
    </subcellularLocation>
</comment>
<evidence type="ECO:0000256" key="3">
    <source>
        <dbReference type="ARBA" id="ARBA00006375"/>
    </source>
</evidence>
<keyword evidence="9" id="KW-0805">Transcription regulation</keyword>
<dbReference type="SUPFAM" id="SSF103506">
    <property type="entry name" value="Mitochondrial carrier"/>
    <property type="match status" value="1"/>
</dbReference>
<evidence type="ECO:0000313" key="18">
    <source>
        <dbReference type="EMBL" id="PWN87746.1"/>
    </source>
</evidence>
<dbReference type="GO" id="GO:0005743">
    <property type="term" value="C:mitochondrial inner membrane"/>
    <property type="evidence" value="ECO:0007669"/>
    <property type="project" value="UniProtKB-SubCell"/>
</dbReference>
<evidence type="ECO:0000256" key="5">
    <source>
        <dbReference type="ARBA" id="ARBA00022692"/>
    </source>
</evidence>
<dbReference type="InterPro" id="IPR040240">
    <property type="entry name" value="TAF1"/>
</dbReference>
<keyword evidence="4" id="KW-0813">Transport</keyword>
<evidence type="ECO:0000259" key="17">
    <source>
        <dbReference type="Pfam" id="PF15288"/>
    </source>
</evidence>
<dbReference type="Gene3D" id="1.50.40.10">
    <property type="entry name" value="Mitochondrial carrier domain"/>
    <property type="match status" value="1"/>
</dbReference>
<dbReference type="GO" id="GO:0005669">
    <property type="term" value="C:transcription factor TFIID complex"/>
    <property type="evidence" value="ECO:0007669"/>
    <property type="project" value="InterPro"/>
</dbReference>
<feature type="domain" description="Transcription initiation factor TFIID subunit 1 histone acetyltransferase" evidence="16">
    <location>
        <begin position="687"/>
        <end position="1145"/>
    </location>
</feature>
<evidence type="ECO:0000256" key="7">
    <source>
        <dbReference type="ARBA" id="ARBA00022792"/>
    </source>
</evidence>
<feature type="domain" description="Zinc knuckle" evidence="17">
    <location>
        <begin position="1323"/>
        <end position="1354"/>
    </location>
</feature>
<dbReference type="PANTHER" id="PTHR13900">
    <property type="entry name" value="TRANSCRIPTION INITIATION FACTOR TFIID"/>
    <property type="match status" value="1"/>
</dbReference>
<keyword evidence="13" id="KW-0539">Nucleus</keyword>
<dbReference type="FunFam" id="1.50.40.10:FF:000010">
    <property type="entry name" value="Probable YHM1 (Mitochondrial carrier)"/>
    <property type="match status" value="1"/>
</dbReference>
<feature type="compositionally biased region" description="Low complexity" evidence="15">
    <location>
        <begin position="1370"/>
        <end position="1386"/>
    </location>
</feature>
<evidence type="ECO:0000313" key="19">
    <source>
        <dbReference type="Proteomes" id="UP000245768"/>
    </source>
</evidence>
<dbReference type="PROSITE" id="PS50920">
    <property type="entry name" value="SOLCAR"/>
    <property type="match status" value="1"/>
</dbReference>
<keyword evidence="11 14" id="KW-0472">Membrane</keyword>
<feature type="region of interest" description="Disordered" evidence="15">
    <location>
        <begin position="1287"/>
        <end position="1314"/>
    </location>
</feature>
<evidence type="ECO:0000256" key="15">
    <source>
        <dbReference type="SAM" id="MobiDB-lite"/>
    </source>
</evidence>
<dbReference type="STRING" id="215250.A0A316YF92"/>
<dbReference type="InterPro" id="IPR018108">
    <property type="entry name" value="MCP_transmembrane"/>
</dbReference>
<dbReference type="Proteomes" id="UP000245768">
    <property type="component" value="Unassembled WGS sequence"/>
</dbReference>
<dbReference type="Pfam" id="PF12157">
    <property type="entry name" value="DUF3591"/>
    <property type="match status" value="1"/>
</dbReference>
<feature type="compositionally biased region" description="Pro residues" evidence="15">
    <location>
        <begin position="460"/>
        <end position="470"/>
    </location>
</feature>
<feature type="compositionally biased region" description="Polar residues" evidence="15">
    <location>
        <begin position="1342"/>
        <end position="1369"/>
    </location>
</feature>
<dbReference type="InterPro" id="IPR041670">
    <property type="entry name" value="Znf-CCHC_6"/>
</dbReference>
<feature type="repeat" description="Solcar" evidence="14">
    <location>
        <begin position="212"/>
        <end position="294"/>
    </location>
</feature>
<protein>
    <submittedName>
        <fullName evidence="18">Uncharacterized protein</fullName>
    </submittedName>
</protein>
<dbReference type="GO" id="GO:0051123">
    <property type="term" value="P:RNA polymerase II preinitiation complex assembly"/>
    <property type="evidence" value="ECO:0007669"/>
    <property type="project" value="TreeGrafter"/>
</dbReference>
<gene>
    <name evidence="18" type="ORF">FA10DRAFT_281318</name>
</gene>
<keyword evidence="5 14" id="KW-0812">Transmembrane</keyword>
<feature type="compositionally biased region" description="Basic and acidic residues" evidence="15">
    <location>
        <begin position="765"/>
        <end position="778"/>
    </location>
</feature>
<feature type="compositionally biased region" description="Low complexity" evidence="15">
    <location>
        <begin position="1428"/>
        <end position="1437"/>
    </location>
</feature>
<evidence type="ECO:0000256" key="1">
    <source>
        <dbReference type="ARBA" id="ARBA00004123"/>
    </source>
</evidence>
<evidence type="ECO:0000256" key="10">
    <source>
        <dbReference type="ARBA" id="ARBA00023128"/>
    </source>
</evidence>
<evidence type="ECO:0000256" key="4">
    <source>
        <dbReference type="ARBA" id="ARBA00022448"/>
    </source>
</evidence>
<dbReference type="InterPro" id="IPR023395">
    <property type="entry name" value="MCP_dom_sf"/>
</dbReference>
<feature type="region of interest" description="Disordered" evidence="15">
    <location>
        <begin position="1342"/>
        <end position="1393"/>
    </location>
</feature>
<feature type="compositionally biased region" description="Low complexity" evidence="15">
    <location>
        <begin position="1301"/>
        <end position="1314"/>
    </location>
</feature>
<keyword evidence="12" id="KW-0804">Transcription</keyword>
<evidence type="ECO:0000256" key="14">
    <source>
        <dbReference type="PROSITE-ProRule" id="PRU00282"/>
    </source>
</evidence>
<evidence type="ECO:0000256" key="9">
    <source>
        <dbReference type="ARBA" id="ARBA00023015"/>
    </source>
</evidence>
<evidence type="ECO:0000256" key="2">
    <source>
        <dbReference type="ARBA" id="ARBA00004448"/>
    </source>
</evidence>
<feature type="region of interest" description="Disordered" evidence="15">
    <location>
        <begin position="409"/>
        <end position="470"/>
    </location>
</feature>
<comment type="similarity">
    <text evidence="3">Belongs to the mitochondrial carrier (TC 2.A.29) family.</text>
</comment>
<dbReference type="InParanoid" id="A0A316YF92"/>
<accession>A0A316YF92</accession>
<reference evidence="18 19" key="1">
    <citation type="journal article" date="2018" name="Mol. Biol. Evol.">
        <title>Broad Genomic Sampling Reveals a Smut Pathogenic Ancestry of the Fungal Clade Ustilaginomycotina.</title>
        <authorList>
            <person name="Kijpornyongpan T."/>
            <person name="Mondo S.J."/>
            <person name="Barry K."/>
            <person name="Sandor L."/>
            <person name="Lee J."/>
            <person name="Lipzen A."/>
            <person name="Pangilinan J."/>
            <person name="LaButti K."/>
            <person name="Hainaut M."/>
            <person name="Henrissat B."/>
            <person name="Grigoriev I.V."/>
            <person name="Spatafora J.W."/>
            <person name="Aime M.C."/>
        </authorList>
    </citation>
    <scope>NUCLEOTIDE SEQUENCE [LARGE SCALE GENOMIC DNA]</scope>
    <source>
        <strain evidence="18 19">MCA 4198</strain>
    </source>
</reference>
<evidence type="ECO:0000256" key="12">
    <source>
        <dbReference type="ARBA" id="ARBA00023163"/>
    </source>
</evidence>
<dbReference type="OrthoDB" id="5752at2759"/>
<feature type="region of interest" description="Disordered" evidence="15">
    <location>
        <begin position="759"/>
        <end position="778"/>
    </location>
</feature>
<dbReference type="EMBL" id="KZ819639">
    <property type="protein sequence ID" value="PWN87746.1"/>
    <property type="molecule type" value="Genomic_DNA"/>
</dbReference>
<keyword evidence="10" id="KW-0496">Mitochondrion</keyword>
<evidence type="ECO:0000256" key="8">
    <source>
        <dbReference type="ARBA" id="ARBA00022989"/>
    </source>
</evidence>
<dbReference type="Pfam" id="PF00153">
    <property type="entry name" value="Mito_carr"/>
    <property type="match status" value="2"/>
</dbReference>
<organism evidence="18 19">
    <name type="scientific">Acaromyces ingoldii</name>
    <dbReference type="NCBI Taxonomy" id="215250"/>
    <lineage>
        <taxon>Eukaryota</taxon>
        <taxon>Fungi</taxon>
        <taxon>Dikarya</taxon>
        <taxon>Basidiomycota</taxon>
        <taxon>Ustilaginomycotina</taxon>
        <taxon>Exobasidiomycetes</taxon>
        <taxon>Exobasidiales</taxon>
        <taxon>Cryptobasidiaceae</taxon>
        <taxon>Acaromyces</taxon>
    </lineage>
</organism>
<feature type="compositionally biased region" description="Acidic residues" evidence="15">
    <location>
        <begin position="419"/>
        <end position="438"/>
    </location>
</feature>
<sequence length="1474" mass="163490">MSPPVGSGGKHSESAQARLLGSGTSGVAELLVFHPVDTVAKRLMSNKNKSAKMMEVVFKDKANARAGAKFVSLFPGLGYAAGYKIMQRVYKFGGQPYFNDFLTNNYKPWFQKTFGERNGKSIMSATAGSLTGIGEIVLLPLDVLKIKRQTNPEAFRSRGFLRIVADEGFSLYRGWGWTAARNAPGSFALFGGSAFTKEYLFGLEDFGKATWTQNFVASIGGAVASITVAAPLDVVKTRIQNANFESTTGGVTIIKDMIKNEGFSSFFKGLTPKILVVGPKLVFSFTVAQTLIPLFGKISGAVLHATRMDEEGGAVSQLGDLALGHILTDLGIEGSSSKRVGNLVAGKQTGSSGGPLLQEDQIYNDRYEDDDMDLGDLGEEAEEENGIKQQQQQQERDRYYRMGLAQLQQDQAKVRGEVDDFDDEGGDEDAEGEVDEDVGQPPPQRVFKVKEEPMDDDGPVTPPPVEPTPEPPDLKQLWPGFEPGKILNFTDLFTPRAPKRRRLVEKRPKFSTIREDEIPIPASTREDTVDDKALAQDVKGKVTIVKTLVKAQRMEEKRRAALKETREQVVNEADGQEGMNIVDLDDWEDRIAWNADDGTNMILSRPPIMIDRPFNYELARGDWTRSIIWHPEAKYKDFTKLVLDLNDPEMMLETQGDEPEKVVSLVRSDAPAMSQRQARVAAGLDPYNLSNDLFYEVNKENRLRSIRQTLGQLDLQHSHPAIRLQIPFYKTRLNKAEARSFHRPPMQFPSNIPLKFSKVRSSKKKREEGDKKSRSKDVAEMLKSTRDLTLKDTSSFVLYEYSEEYPPVLSNLGMGSLLVNYYRKKDSKDEHIPKADLGEPVVLDVSDESPFMKFGSVEPGRTQPTLYNRMIRAPLFRHKPSQTDFLLVRHTTKDEVRYYLRDIKNLFVVGQTYPLIQVPGPHARLVTNALKHRMQLITYRLLRNSVGQRIKIHRIMKYFPDQNELQMRQRLKEFMEYNRRAGDKDQGYWKLKQGHVPPLESELQAKLPPEYMCLSEAMQAGQRHLLDAGYTRTAEGDEDGDESKMDVEQLLAPWITTKNFLHATQGKAMLKLHGEGDPSGRGEAFSFLRVSMKDIFVRAGETEEERLAIQEQEEQKSGHKYNVARQQQVYKEEIQRIWDAQRKALSNPVPPQLTHEDVIAAQQADMAARSQTPMKSGLHARGQSRAGSVRRDGTPGWDRAGTPGGNVDDGASSAMGVDTNKVLRIRRKINGRWHSELVREPAVIHAYMRQRQQIEDEKTTTESLVPTGDAALDAMRRRRLEEEIRARKKNQERRLQRKNAKAAAEGIPIPGGAKKLLNKTETKRRCGRCGEVGHMSTNTSCPKYQAPNNMPSIASSASGRMVPTQSSTNGTGDDSAAAGSAEDGAGPRPPMMHASSGLYGSAYSVPQSPMTPATPYAGGGLVGGPIGAGSPPAATPAGSPPPSTPQAAPSPAPATAPSASSGTGMPKLKLKLKR</sequence>
<feature type="compositionally biased region" description="Gly residues" evidence="15">
    <location>
        <begin position="1417"/>
        <end position="1427"/>
    </location>
</feature>
<dbReference type="GO" id="GO:0017025">
    <property type="term" value="F:TBP-class protein binding"/>
    <property type="evidence" value="ECO:0007669"/>
    <property type="project" value="InterPro"/>
</dbReference>
<dbReference type="Pfam" id="PF15288">
    <property type="entry name" value="zf-CCHC_6"/>
    <property type="match status" value="1"/>
</dbReference>
<dbReference type="GeneID" id="37045595"/>
<evidence type="ECO:0000256" key="11">
    <source>
        <dbReference type="ARBA" id="ARBA00023136"/>
    </source>
</evidence>
<dbReference type="RefSeq" id="XP_025374944.1">
    <property type="nucleotide sequence ID" value="XM_025523679.1"/>
</dbReference>
<dbReference type="GO" id="GO:0016251">
    <property type="term" value="F:RNA polymerase II general transcription initiation factor activity"/>
    <property type="evidence" value="ECO:0007669"/>
    <property type="project" value="InterPro"/>
</dbReference>
<dbReference type="FunCoup" id="A0A316YF92">
    <property type="interactions" value="37"/>
</dbReference>
<feature type="compositionally biased region" description="Pro residues" evidence="15">
    <location>
        <begin position="1438"/>
        <end position="1454"/>
    </location>
</feature>
<evidence type="ECO:0000256" key="13">
    <source>
        <dbReference type="ARBA" id="ARBA00023242"/>
    </source>
</evidence>
<keyword evidence="19" id="KW-1185">Reference proteome</keyword>
<dbReference type="PANTHER" id="PTHR13900:SF0">
    <property type="entry name" value="TRANSCRIPTION INITIATION FACTOR TFIID SUBUNIT 1"/>
    <property type="match status" value="1"/>
</dbReference>
<dbReference type="InterPro" id="IPR022591">
    <property type="entry name" value="TAF1_HAT_dom"/>
</dbReference>
<name>A0A316YF92_9BASI</name>